<proteinExistence type="predicted"/>
<keyword evidence="3" id="KW-1185">Reference proteome</keyword>
<dbReference type="EMBL" id="BQKI01000003">
    <property type="protein sequence ID" value="GJM90757.1"/>
    <property type="molecule type" value="Genomic_DNA"/>
</dbReference>
<gene>
    <name evidence="2" type="primary">ga07067</name>
    <name evidence="2" type="ORF">PR202_ga07067</name>
</gene>
<sequence length="384" mass="42620">MSHRRRPGSPVPASPLENDDILSEILLLLPPAPSSLSRASLVCKRWRRLVSDRVFLRRFRAHHRRNAPLLGFFTRTSRGPSFTPTLDAPNRLPRWRFSLKLDEGCKIFGCRHGLVLFLNRLRRYLLVWDPVTGDVSRVAFPPGFTGGEGMHGAVLRAASYVHNGDHHSIPFLVALVANDEGDAQVVAHLYSSVTGLWGDAISTACPSMLPMYIPSALIGGSLYWMLGVSSFGILEFDIDRQRLAVIDLPPNILTYNWGRHCIMPTEGGSLGFLSLSDYIAELWMMKKGSDGVARWVLGRTIELDQLLSLDLDTVKGFPPLIFGFAEEDNVSFLGTSDVVYMVQLESMQFKKPFKLSILDNYHSFASVYTAGLGIDDGSQLLGNA</sequence>
<dbReference type="PANTHER" id="PTHR32133:SF380">
    <property type="entry name" value="OS10G0137700 PROTEIN"/>
    <property type="match status" value="1"/>
</dbReference>
<dbReference type="Gene3D" id="1.20.1280.50">
    <property type="match status" value="1"/>
</dbReference>
<dbReference type="InterPro" id="IPR001810">
    <property type="entry name" value="F-box_dom"/>
</dbReference>
<reference evidence="2" key="1">
    <citation type="journal article" date="2018" name="DNA Res.">
        <title>Multiple hybrid de novo genome assembly of finger millet, an orphan allotetraploid crop.</title>
        <authorList>
            <person name="Hatakeyama M."/>
            <person name="Aluri S."/>
            <person name="Balachadran M.T."/>
            <person name="Sivarajan S.R."/>
            <person name="Patrignani A."/>
            <person name="Gruter S."/>
            <person name="Poveda L."/>
            <person name="Shimizu-Inatsugi R."/>
            <person name="Baeten J."/>
            <person name="Francoijs K.J."/>
            <person name="Nataraja K.N."/>
            <person name="Reddy Y.A.N."/>
            <person name="Phadnis S."/>
            <person name="Ravikumar R.L."/>
            <person name="Schlapbach R."/>
            <person name="Sreeman S.M."/>
            <person name="Shimizu K.K."/>
        </authorList>
    </citation>
    <scope>NUCLEOTIDE SEQUENCE</scope>
</reference>
<protein>
    <recommendedName>
        <fullName evidence="1">F-box domain-containing protein</fullName>
    </recommendedName>
</protein>
<organism evidence="2 3">
    <name type="scientific">Eleusine coracana subsp. coracana</name>
    <dbReference type="NCBI Taxonomy" id="191504"/>
    <lineage>
        <taxon>Eukaryota</taxon>
        <taxon>Viridiplantae</taxon>
        <taxon>Streptophyta</taxon>
        <taxon>Embryophyta</taxon>
        <taxon>Tracheophyta</taxon>
        <taxon>Spermatophyta</taxon>
        <taxon>Magnoliopsida</taxon>
        <taxon>Liliopsida</taxon>
        <taxon>Poales</taxon>
        <taxon>Poaceae</taxon>
        <taxon>PACMAD clade</taxon>
        <taxon>Chloridoideae</taxon>
        <taxon>Cynodonteae</taxon>
        <taxon>Eleusininae</taxon>
        <taxon>Eleusine</taxon>
    </lineage>
</organism>
<reference evidence="2" key="2">
    <citation type="submission" date="2021-12" db="EMBL/GenBank/DDBJ databases">
        <title>Resequencing data analysis of finger millet.</title>
        <authorList>
            <person name="Hatakeyama M."/>
            <person name="Aluri S."/>
            <person name="Balachadran M.T."/>
            <person name="Sivarajan S.R."/>
            <person name="Poveda L."/>
            <person name="Shimizu-Inatsugi R."/>
            <person name="Schlapbach R."/>
            <person name="Sreeman S.M."/>
            <person name="Shimizu K.K."/>
        </authorList>
    </citation>
    <scope>NUCLEOTIDE SEQUENCE</scope>
</reference>
<dbReference type="SUPFAM" id="SSF81383">
    <property type="entry name" value="F-box domain"/>
    <property type="match status" value="1"/>
</dbReference>
<feature type="domain" description="F-box" evidence="1">
    <location>
        <begin position="19"/>
        <end position="58"/>
    </location>
</feature>
<dbReference type="Proteomes" id="UP001054889">
    <property type="component" value="Unassembled WGS sequence"/>
</dbReference>
<dbReference type="AlphaFoldDB" id="A0AAV5BXR3"/>
<evidence type="ECO:0000313" key="3">
    <source>
        <dbReference type="Proteomes" id="UP001054889"/>
    </source>
</evidence>
<dbReference type="InterPro" id="IPR036047">
    <property type="entry name" value="F-box-like_dom_sf"/>
</dbReference>
<dbReference type="Pfam" id="PF12937">
    <property type="entry name" value="F-box-like"/>
    <property type="match status" value="1"/>
</dbReference>
<accession>A0AAV5BXR3</accession>
<evidence type="ECO:0000259" key="1">
    <source>
        <dbReference type="Pfam" id="PF12937"/>
    </source>
</evidence>
<comment type="caution">
    <text evidence="2">The sequence shown here is derived from an EMBL/GenBank/DDBJ whole genome shotgun (WGS) entry which is preliminary data.</text>
</comment>
<name>A0AAV5BXR3_ELECO</name>
<evidence type="ECO:0000313" key="2">
    <source>
        <dbReference type="EMBL" id="GJM90757.1"/>
    </source>
</evidence>
<dbReference type="PANTHER" id="PTHR32133">
    <property type="entry name" value="OS07G0120400 PROTEIN"/>
    <property type="match status" value="1"/>
</dbReference>